<dbReference type="OrthoDB" id="2865258at2759"/>
<dbReference type="AlphaFoldDB" id="E4X1S3"/>
<dbReference type="Pfam" id="PF12689">
    <property type="entry name" value="Acid_PPase"/>
    <property type="match status" value="1"/>
</dbReference>
<dbReference type="InterPro" id="IPR010036">
    <property type="entry name" value="MDP_1_eu_arc"/>
</dbReference>
<dbReference type="InParanoid" id="E4X1S3"/>
<dbReference type="InterPro" id="IPR036412">
    <property type="entry name" value="HAD-like_sf"/>
</dbReference>
<evidence type="ECO:0000313" key="1">
    <source>
        <dbReference type="EMBL" id="CBY23390.1"/>
    </source>
</evidence>
<dbReference type="Gene3D" id="3.40.50.1000">
    <property type="entry name" value="HAD superfamily/HAD-like"/>
    <property type="match status" value="1"/>
</dbReference>
<gene>
    <name evidence="1" type="ORF">GSOID_T00015824001</name>
</gene>
<dbReference type="PANTHER" id="PTHR17901:SF14">
    <property type="entry name" value="MAGNESIUM-DEPENDENT PHOSPHATASE 1"/>
    <property type="match status" value="1"/>
</dbReference>
<organism evidence="1">
    <name type="scientific">Oikopleura dioica</name>
    <name type="common">Tunicate</name>
    <dbReference type="NCBI Taxonomy" id="34765"/>
    <lineage>
        <taxon>Eukaryota</taxon>
        <taxon>Metazoa</taxon>
        <taxon>Chordata</taxon>
        <taxon>Tunicata</taxon>
        <taxon>Appendicularia</taxon>
        <taxon>Copelata</taxon>
        <taxon>Oikopleuridae</taxon>
        <taxon>Oikopleura</taxon>
    </lineage>
</organism>
<dbReference type="SUPFAM" id="SSF56784">
    <property type="entry name" value="HAD-like"/>
    <property type="match status" value="1"/>
</dbReference>
<name>E4X1S3_OIKDI</name>
<accession>E4X1S3</accession>
<evidence type="ECO:0000313" key="2">
    <source>
        <dbReference type="Proteomes" id="UP000001307"/>
    </source>
</evidence>
<dbReference type="Proteomes" id="UP000001307">
    <property type="component" value="Unassembled WGS sequence"/>
</dbReference>
<keyword evidence="2" id="KW-1185">Reference proteome</keyword>
<dbReference type="PANTHER" id="PTHR17901">
    <property type="entry name" value="MAGNESIUM-DEPENDENT PHOSPHATASE 1 MDP1"/>
    <property type="match status" value="1"/>
</dbReference>
<evidence type="ECO:0008006" key="3">
    <source>
        <dbReference type="Google" id="ProtNLM"/>
    </source>
</evidence>
<dbReference type="InterPro" id="IPR023214">
    <property type="entry name" value="HAD_sf"/>
</dbReference>
<reference evidence="1" key="1">
    <citation type="journal article" date="2010" name="Science">
        <title>Plasticity of animal genome architecture unmasked by rapid evolution of a pelagic tunicate.</title>
        <authorList>
            <person name="Denoeud F."/>
            <person name="Henriet S."/>
            <person name="Mungpakdee S."/>
            <person name="Aury J.M."/>
            <person name="Da Silva C."/>
            <person name="Brinkmann H."/>
            <person name="Mikhaleva J."/>
            <person name="Olsen L.C."/>
            <person name="Jubin C."/>
            <person name="Canestro C."/>
            <person name="Bouquet J.M."/>
            <person name="Danks G."/>
            <person name="Poulain J."/>
            <person name="Campsteijn C."/>
            <person name="Adamski M."/>
            <person name="Cross I."/>
            <person name="Yadetie F."/>
            <person name="Muffato M."/>
            <person name="Louis A."/>
            <person name="Butcher S."/>
            <person name="Tsagkogeorga G."/>
            <person name="Konrad A."/>
            <person name="Singh S."/>
            <person name="Jensen M.F."/>
            <person name="Cong E.H."/>
            <person name="Eikeseth-Otteraa H."/>
            <person name="Noel B."/>
            <person name="Anthouard V."/>
            <person name="Porcel B.M."/>
            <person name="Kachouri-Lafond R."/>
            <person name="Nishino A."/>
            <person name="Ugolini M."/>
            <person name="Chourrout P."/>
            <person name="Nishida H."/>
            <person name="Aasland R."/>
            <person name="Huzurbazar S."/>
            <person name="Westhof E."/>
            <person name="Delsuc F."/>
            <person name="Lehrach H."/>
            <person name="Reinhardt R."/>
            <person name="Weissenbach J."/>
            <person name="Roy S.W."/>
            <person name="Artiguenave F."/>
            <person name="Postlethwait J.H."/>
            <person name="Manak J.R."/>
            <person name="Thompson E.M."/>
            <person name="Jaillon O."/>
            <person name="Du Pasquier L."/>
            <person name="Boudinot P."/>
            <person name="Liberles D.A."/>
            <person name="Volff J.N."/>
            <person name="Philippe H."/>
            <person name="Lenhard B."/>
            <person name="Roest Crollius H."/>
            <person name="Wincker P."/>
            <person name="Chourrout D."/>
        </authorList>
    </citation>
    <scope>NUCLEOTIDE SEQUENCE [LARGE SCALE GENOMIC DNA]</scope>
</reference>
<dbReference type="GO" id="GO:0003993">
    <property type="term" value="F:acid phosphatase activity"/>
    <property type="evidence" value="ECO:0007669"/>
    <property type="project" value="TreeGrafter"/>
</dbReference>
<dbReference type="EMBL" id="FN653021">
    <property type="protein sequence ID" value="CBY23390.1"/>
    <property type="molecule type" value="Genomic_DNA"/>
</dbReference>
<proteinExistence type="predicted"/>
<protein>
    <recommendedName>
        <fullName evidence="3">Magnesium-dependent phosphatase-1</fullName>
    </recommendedName>
</protein>
<sequence>MKENFPETCQIPKLFVFDLDDTVWGPELDFSMKKPVGYLKDIQEILIELHKGESFKNSKLAVASSSGVPKRGQKKLKEMNLSDYLVLEDVFSFIEIYRKDKDRHFHALNEKTGIDFCDMIFYDNQMNNHEIVKKLGVTCVFTPDGLEKKLFQKSLENFPSKDGKIIV</sequence>